<dbReference type="EMBL" id="CAJVCH010570353">
    <property type="protein sequence ID" value="CAG7834733.1"/>
    <property type="molecule type" value="Genomic_DNA"/>
</dbReference>
<gene>
    <name evidence="1" type="ORF">AFUS01_LOCUS44205</name>
</gene>
<evidence type="ECO:0000313" key="1">
    <source>
        <dbReference type="EMBL" id="CAG7834733.1"/>
    </source>
</evidence>
<evidence type="ECO:0000313" key="2">
    <source>
        <dbReference type="Proteomes" id="UP000708208"/>
    </source>
</evidence>
<comment type="caution">
    <text evidence="1">The sequence shown here is derived from an EMBL/GenBank/DDBJ whole genome shotgun (WGS) entry which is preliminary data.</text>
</comment>
<reference evidence="1" key="1">
    <citation type="submission" date="2021-06" db="EMBL/GenBank/DDBJ databases">
        <authorList>
            <person name="Hodson N. C."/>
            <person name="Mongue J. A."/>
            <person name="Jaron S. K."/>
        </authorList>
    </citation>
    <scope>NUCLEOTIDE SEQUENCE</scope>
</reference>
<name>A0A8J2PL29_9HEXA</name>
<proteinExistence type="predicted"/>
<sequence length="184" mass="20445">MCMCIFCERLSSLRLFECLRDLLCIDICHSDVSVLPLPLVSFLHHKHKLNKMVNQGVLCVLLLVSFHMSYVSGICCPSYRGLCQDATEGTPCCGYGPCNIFCCNCDGGCRRGSGRGRLFPNQTDVNFSNEHTPRDENNDDVPDEQEAATFCQQMLPSVNDLLFAAVDSDVDGSFAWEAASWTKQ</sequence>
<organism evidence="1 2">
    <name type="scientific">Allacma fusca</name>
    <dbReference type="NCBI Taxonomy" id="39272"/>
    <lineage>
        <taxon>Eukaryota</taxon>
        <taxon>Metazoa</taxon>
        <taxon>Ecdysozoa</taxon>
        <taxon>Arthropoda</taxon>
        <taxon>Hexapoda</taxon>
        <taxon>Collembola</taxon>
        <taxon>Symphypleona</taxon>
        <taxon>Sminthuridae</taxon>
        <taxon>Allacma</taxon>
    </lineage>
</organism>
<accession>A0A8J2PL29</accession>
<dbReference type="AlphaFoldDB" id="A0A8J2PL29"/>
<dbReference type="OrthoDB" id="3737830at2759"/>
<dbReference type="Proteomes" id="UP000708208">
    <property type="component" value="Unassembled WGS sequence"/>
</dbReference>
<protein>
    <submittedName>
        <fullName evidence="1">Uncharacterized protein</fullName>
    </submittedName>
</protein>
<keyword evidence="2" id="KW-1185">Reference proteome</keyword>